<evidence type="ECO:0008006" key="4">
    <source>
        <dbReference type="Google" id="ProtNLM"/>
    </source>
</evidence>
<dbReference type="AlphaFoldDB" id="A0AA50HRT5"/>
<sequence>MSYATLISLTGGLAVVLLFTWLHKSGKISKTLAILLSFLLLFIGNFYYFGMVLPQQQRDERLAAAEQRLASLPVYRTIRTQQPGLYQKLDREFIHALQEGNSEKQALERLRPWLADLLNQRISYASNAQLYDYMSVALEEMKIIRQKNAELCFKYLFPQVEGGVNTADILPQPLIDKEMAVLDSFLLNSHGAEQPVDAASGRAELQVIVRSLYAKWGTALQTLNAPAEAGVDKAKLCDMTIDLYQSVLALPVNHSGEVLRIILDGNAK</sequence>
<protein>
    <recommendedName>
        <fullName evidence="4">Topoisomerase II</fullName>
    </recommendedName>
</protein>
<evidence type="ECO:0000313" key="3">
    <source>
        <dbReference type="Proteomes" id="UP001228139"/>
    </source>
</evidence>
<evidence type="ECO:0000313" key="2">
    <source>
        <dbReference type="EMBL" id="WLS80078.1"/>
    </source>
</evidence>
<feature type="transmembrane region" description="Helical" evidence="1">
    <location>
        <begin position="6"/>
        <end position="22"/>
    </location>
</feature>
<dbReference type="EMBL" id="CP132353">
    <property type="protein sequence ID" value="WLS80078.1"/>
    <property type="molecule type" value="Genomic_DNA"/>
</dbReference>
<dbReference type="Proteomes" id="UP001228139">
    <property type="component" value="Chromosome"/>
</dbReference>
<keyword evidence="1" id="KW-1133">Transmembrane helix</keyword>
<keyword evidence="1" id="KW-0472">Membrane</keyword>
<feature type="transmembrane region" description="Helical" evidence="1">
    <location>
        <begin position="34"/>
        <end position="53"/>
    </location>
</feature>
<gene>
    <name evidence="2" type="ORF">Q3V30_06240</name>
</gene>
<evidence type="ECO:0000256" key="1">
    <source>
        <dbReference type="SAM" id="Phobius"/>
    </source>
</evidence>
<dbReference type="RefSeq" id="WP_306211441.1">
    <property type="nucleotide sequence ID" value="NZ_CP132353.1"/>
</dbReference>
<keyword evidence="1" id="KW-0812">Transmembrane</keyword>
<organism evidence="2 3">
    <name type="scientific">Erwinia pyri</name>
    <dbReference type="NCBI Taxonomy" id="3062598"/>
    <lineage>
        <taxon>Bacteria</taxon>
        <taxon>Pseudomonadati</taxon>
        <taxon>Pseudomonadota</taxon>
        <taxon>Gammaproteobacteria</taxon>
        <taxon>Enterobacterales</taxon>
        <taxon>Erwiniaceae</taxon>
        <taxon>Erwinia</taxon>
    </lineage>
</organism>
<reference evidence="2 3" key="1">
    <citation type="submission" date="2023-07" db="EMBL/GenBank/DDBJ databases">
        <title>Pathogenic bacteria of pear tree diseases.</title>
        <authorList>
            <person name="Zhang Z."/>
            <person name="He L."/>
            <person name="Huang R."/>
        </authorList>
    </citation>
    <scope>NUCLEOTIDE SEQUENCE [LARGE SCALE GENOMIC DNA]</scope>
    <source>
        <strain evidence="2 3">DE2</strain>
    </source>
</reference>
<name>A0AA50HRT5_9GAMM</name>
<dbReference type="KEGG" id="epi:Q3V30_06240"/>
<keyword evidence="3" id="KW-1185">Reference proteome</keyword>
<accession>A0AA50HRT5</accession>
<proteinExistence type="predicted"/>